<feature type="repeat" description="PPR" evidence="4">
    <location>
        <begin position="367"/>
        <end position="401"/>
    </location>
</feature>
<proteinExistence type="inferred from homology"/>
<evidence type="ECO:0000256" key="1">
    <source>
        <dbReference type="ARBA" id="ARBA00007626"/>
    </source>
</evidence>
<dbReference type="EMBL" id="JACEFO010001700">
    <property type="protein sequence ID" value="KAF8720059.1"/>
    <property type="molecule type" value="Genomic_DNA"/>
</dbReference>
<dbReference type="Proteomes" id="UP000636709">
    <property type="component" value="Unassembled WGS sequence"/>
</dbReference>
<evidence type="ECO:0000313" key="5">
    <source>
        <dbReference type="EMBL" id="KAF8720059.1"/>
    </source>
</evidence>
<evidence type="ECO:0000313" key="6">
    <source>
        <dbReference type="Proteomes" id="UP000636709"/>
    </source>
</evidence>
<gene>
    <name evidence="5" type="ORF">HU200_024831</name>
</gene>
<evidence type="ECO:0000256" key="4">
    <source>
        <dbReference type="PROSITE-ProRule" id="PRU00708"/>
    </source>
</evidence>
<feature type="repeat" description="PPR" evidence="4">
    <location>
        <begin position="577"/>
        <end position="611"/>
    </location>
</feature>
<feature type="repeat" description="PPR" evidence="4">
    <location>
        <begin position="612"/>
        <end position="646"/>
    </location>
</feature>
<dbReference type="Pfam" id="PF13041">
    <property type="entry name" value="PPR_2"/>
    <property type="match status" value="4"/>
</dbReference>
<dbReference type="Gene3D" id="1.25.40.10">
    <property type="entry name" value="Tetratricopeptide repeat domain"/>
    <property type="match status" value="4"/>
</dbReference>
<keyword evidence="6" id="KW-1185">Reference proteome</keyword>
<feature type="repeat" description="PPR" evidence="4">
    <location>
        <begin position="647"/>
        <end position="681"/>
    </location>
</feature>
<organism evidence="5 6">
    <name type="scientific">Digitaria exilis</name>
    <dbReference type="NCBI Taxonomy" id="1010633"/>
    <lineage>
        <taxon>Eukaryota</taxon>
        <taxon>Viridiplantae</taxon>
        <taxon>Streptophyta</taxon>
        <taxon>Embryophyta</taxon>
        <taxon>Tracheophyta</taxon>
        <taxon>Spermatophyta</taxon>
        <taxon>Magnoliopsida</taxon>
        <taxon>Liliopsida</taxon>
        <taxon>Poales</taxon>
        <taxon>Poaceae</taxon>
        <taxon>PACMAD clade</taxon>
        <taxon>Panicoideae</taxon>
        <taxon>Panicodae</taxon>
        <taxon>Paniceae</taxon>
        <taxon>Anthephorinae</taxon>
        <taxon>Digitaria</taxon>
    </lineage>
</organism>
<dbReference type="PROSITE" id="PS51375">
    <property type="entry name" value="PPR"/>
    <property type="match status" value="9"/>
</dbReference>
<keyword evidence="2" id="KW-0677">Repeat</keyword>
<comment type="similarity">
    <text evidence="1">Belongs to the PPR family. P subfamily.</text>
</comment>
<evidence type="ECO:0000256" key="3">
    <source>
        <dbReference type="ARBA" id="ARBA00022946"/>
    </source>
</evidence>
<dbReference type="InterPro" id="IPR011990">
    <property type="entry name" value="TPR-like_helical_dom_sf"/>
</dbReference>
<comment type="caution">
    <text evidence="5">The sequence shown here is derived from an EMBL/GenBank/DDBJ whole genome shotgun (WGS) entry which is preliminary data.</text>
</comment>
<evidence type="ECO:0000256" key="2">
    <source>
        <dbReference type="ARBA" id="ARBA00022737"/>
    </source>
</evidence>
<feature type="repeat" description="PPR" evidence="4">
    <location>
        <begin position="262"/>
        <end position="296"/>
    </location>
</feature>
<feature type="repeat" description="PPR" evidence="4">
    <location>
        <begin position="332"/>
        <end position="366"/>
    </location>
</feature>
<dbReference type="InterPro" id="IPR002885">
    <property type="entry name" value="PPR_rpt"/>
</dbReference>
<dbReference type="PANTHER" id="PTHR47941">
    <property type="entry name" value="PENTATRICOPEPTIDE REPEAT-CONTAINING PROTEIN 3, MITOCHONDRIAL"/>
    <property type="match status" value="1"/>
</dbReference>
<keyword evidence="3" id="KW-0809">Transit peptide</keyword>
<feature type="repeat" description="PPR" evidence="4">
    <location>
        <begin position="402"/>
        <end position="436"/>
    </location>
</feature>
<dbReference type="AlphaFoldDB" id="A0A835C562"/>
<evidence type="ECO:0008006" key="7">
    <source>
        <dbReference type="Google" id="ProtNLM"/>
    </source>
</evidence>
<dbReference type="Pfam" id="PF01535">
    <property type="entry name" value="PPR"/>
    <property type="match status" value="3"/>
</dbReference>
<dbReference type="NCBIfam" id="TIGR00756">
    <property type="entry name" value="PPR"/>
    <property type="match status" value="8"/>
</dbReference>
<name>A0A835C562_9POAL</name>
<reference evidence="5" key="1">
    <citation type="submission" date="2020-07" db="EMBL/GenBank/DDBJ databases">
        <title>Genome sequence and genetic diversity analysis of an under-domesticated orphan crop, white fonio (Digitaria exilis).</title>
        <authorList>
            <person name="Bennetzen J.L."/>
            <person name="Chen S."/>
            <person name="Ma X."/>
            <person name="Wang X."/>
            <person name="Yssel A.E.J."/>
            <person name="Chaluvadi S.R."/>
            <person name="Johnson M."/>
            <person name="Gangashetty P."/>
            <person name="Hamidou F."/>
            <person name="Sanogo M.D."/>
            <person name="Zwaenepoel A."/>
            <person name="Wallace J."/>
            <person name="Van De Peer Y."/>
            <person name="Van Deynze A."/>
        </authorList>
    </citation>
    <scope>NUCLEOTIDE SEQUENCE</scope>
    <source>
        <tissue evidence="5">Leaves</tissue>
    </source>
</reference>
<feature type="repeat" description="PPR" evidence="4">
    <location>
        <begin position="472"/>
        <end position="506"/>
    </location>
</feature>
<dbReference type="OrthoDB" id="185373at2759"/>
<accession>A0A835C562</accession>
<sequence>MFPCWAGPASRPTSRHHLGCRQLKALKVKPQFCLAWTAPARLNLRRRRAAAKPSALEHRVVAFHQLLRRLRLQCQRRRLRPRPPACMLHAARRRTPPPPLLPAALAAAFFASKPRPPPPPPPSPLPTPRIVDAAVSRCPSDALALSFFLWCARRPGYFHPPSSFDRLLPAAARLADRLGTASALLRELQGLGCPIKAQTFLLLLRLYWRGGLYPLVLELFEQMPLWGFQPNAFARNVVLEVLLRTGHLAEADSCLRDNLSPNYLTFAIVLTHLCKSGDWSRVRCCFVEMLRHGFLPGTASLTDVFACCSKAGTMSELLQLLSFAHVSGCQLNSAMWTCLIARLCCEKRLDDAYTMLAKMLGSGCSPTAITYTPLLKGFLQAGMYDVAGELMGSMVSAGCSPDIVMYNVMMDSMTKAGRYDDALGIYMQIHGSQIKPDAYTLSTLARVLQFSYCRSLLPRIPRLILHSDASYDLVACNSVLSALCKSGFPSEAIEFYLDMIELNIRPDSYTYVGLLHSLCQSDMVNHAINFYRSTALRDPESDPYVHATVLCILVRQGRNLMALRILREAVRENCALDAVCYTIVLHGLFQVRLVEEACRLFDQMKQLGMASNTCTYNVMLRGLCRTRDIHAVKQLLTEMECADVEMDSISFNTLVVFLLKSRLIDSAAAMIREMLNLGIKPSTKTCSLLSQSIGYKFTLEDNTRTTVESDGSDSSSDLLVCSAS</sequence>
<feature type="repeat" description="PPR" evidence="4">
    <location>
        <begin position="196"/>
        <end position="230"/>
    </location>
</feature>
<protein>
    <recommendedName>
        <fullName evidence="7">Pentatricopeptide repeat-containing protein</fullName>
    </recommendedName>
</protein>